<evidence type="ECO:0000313" key="8">
    <source>
        <dbReference type="Proteomes" id="UP000825935"/>
    </source>
</evidence>
<keyword evidence="8" id="KW-1185">Reference proteome</keyword>
<dbReference type="InterPro" id="IPR001128">
    <property type="entry name" value="Cyt_P450"/>
</dbReference>
<dbReference type="PANTHER" id="PTHR24296">
    <property type="entry name" value="CYTOCHROME P450"/>
    <property type="match status" value="1"/>
</dbReference>
<dbReference type="Proteomes" id="UP000825935">
    <property type="component" value="Chromosome 29"/>
</dbReference>
<evidence type="ECO:0000256" key="4">
    <source>
        <dbReference type="ARBA" id="ARBA00023004"/>
    </source>
</evidence>
<evidence type="ECO:0000256" key="6">
    <source>
        <dbReference type="SAM" id="Phobius"/>
    </source>
</evidence>
<dbReference type="SUPFAM" id="SSF48264">
    <property type="entry name" value="Cytochrome P450"/>
    <property type="match status" value="1"/>
</dbReference>
<evidence type="ECO:0000256" key="3">
    <source>
        <dbReference type="ARBA" id="ARBA00023002"/>
    </source>
</evidence>
<keyword evidence="6" id="KW-0472">Membrane</keyword>
<dbReference type="PRINTS" id="PR00463">
    <property type="entry name" value="EP450I"/>
</dbReference>
<evidence type="ECO:0000256" key="5">
    <source>
        <dbReference type="PIRSR" id="PIRSR602401-1"/>
    </source>
</evidence>
<evidence type="ECO:0000313" key="7">
    <source>
        <dbReference type="EMBL" id="KAH7291655.1"/>
    </source>
</evidence>
<dbReference type="GO" id="GO:0004497">
    <property type="term" value="F:monooxygenase activity"/>
    <property type="evidence" value="ECO:0007669"/>
    <property type="project" value="InterPro"/>
</dbReference>
<dbReference type="OrthoDB" id="1470350at2759"/>
<name>A0A8T2R7W3_CERRI</name>
<evidence type="ECO:0000256" key="2">
    <source>
        <dbReference type="ARBA" id="ARBA00022723"/>
    </source>
</evidence>
<keyword evidence="4 5" id="KW-0408">Iron</keyword>
<sequence length="599" mass="67755">MTLQAAAVFCRVDQYSLFHKTTVTSFHLMEAFVLSFLVGCLSIGLLYLLWKHHPSYGGNPAAPAFPFVGSLPFVLLNRHRMYEWTSELFDRSTILTRKIKLVSSISYSTIDPQVVHHILKSKFDSYPKGPNFYPFFADLIGRGIFNCDGSLWRFQRKVASYVFTSASLRDFVVTIVNTEISGRLLPALDASQPHPAEVIDIQMLLTNCMFDITCQFTFGADPACLKSAKLSQPHVGNSVATDATRMGLGDDRRVDMINDVTEKISHSKVPDHIVQAFVCGFQDALQVTAERFLVPQFWWRIMKWLNIGSEKRLKDGLAAVENFTTFVIEQSKRERDTNRRDLLARFLNLPEVFPAAEDGTLQSDVCGDEQEGKSISDSFLRDILLSFILAGRDAVVSGVTFCLWLLCLHPRVEENVLGELRGIIEDRKFSNHEDVGDVDKVGTFTYEEVRKMNYLHAVLSESMRSYPPVPANVKFAAEDDSLPDGTQVFKGTRVSYNAFAMGRAARIWGTDCLEFQPERWLNEHGVFEPANPFKYPVFQAGPRICLGKDLAFIEMKLLMASLIWNFEFALQPGFKPRLSYGVIMLMVNGLLVTVKRRLR</sequence>
<comment type="caution">
    <text evidence="7">The sequence shown here is derived from an EMBL/GenBank/DDBJ whole genome shotgun (WGS) entry which is preliminary data.</text>
</comment>
<dbReference type="GO" id="GO:0016705">
    <property type="term" value="F:oxidoreductase activity, acting on paired donors, with incorporation or reduction of molecular oxygen"/>
    <property type="evidence" value="ECO:0007669"/>
    <property type="project" value="InterPro"/>
</dbReference>
<dbReference type="CDD" id="cd11064">
    <property type="entry name" value="CYP86A"/>
    <property type="match status" value="1"/>
</dbReference>
<comment type="cofactor">
    <cofactor evidence="5">
        <name>heme</name>
        <dbReference type="ChEBI" id="CHEBI:30413"/>
    </cofactor>
</comment>
<dbReference type="EMBL" id="CM035434">
    <property type="protein sequence ID" value="KAH7291655.1"/>
    <property type="molecule type" value="Genomic_DNA"/>
</dbReference>
<dbReference type="AlphaFoldDB" id="A0A8T2R7W3"/>
<proteinExistence type="inferred from homology"/>
<dbReference type="InterPro" id="IPR002401">
    <property type="entry name" value="Cyt_P450_E_grp-I"/>
</dbReference>
<dbReference type="GO" id="GO:0005506">
    <property type="term" value="F:iron ion binding"/>
    <property type="evidence" value="ECO:0007669"/>
    <property type="project" value="InterPro"/>
</dbReference>
<evidence type="ECO:0008006" key="9">
    <source>
        <dbReference type="Google" id="ProtNLM"/>
    </source>
</evidence>
<keyword evidence="6" id="KW-1133">Transmembrane helix</keyword>
<dbReference type="PRINTS" id="PR00385">
    <property type="entry name" value="P450"/>
</dbReference>
<keyword evidence="6" id="KW-0812">Transmembrane</keyword>
<keyword evidence="3" id="KW-0560">Oxidoreductase</keyword>
<protein>
    <recommendedName>
        <fullName evidence="9">Cytochrome P450</fullName>
    </recommendedName>
</protein>
<reference evidence="7" key="1">
    <citation type="submission" date="2021-08" db="EMBL/GenBank/DDBJ databases">
        <title>WGS assembly of Ceratopteris richardii.</title>
        <authorList>
            <person name="Marchant D.B."/>
            <person name="Chen G."/>
            <person name="Jenkins J."/>
            <person name="Shu S."/>
            <person name="Leebens-Mack J."/>
            <person name="Grimwood J."/>
            <person name="Schmutz J."/>
            <person name="Soltis P."/>
            <person name="Soltis D."/>
            <person name="Chen Z.-H."/>
        </authorList>
    </citation>
    <scope>NUCLEOTIDE SEQUENCE</scope>
    <source>
        <strain evidence="7">Whitten #5841</strain>
        <tissue evidence="7">Leaf</tissue>
    </source>
</reference>
<dbReference type="InterPro" id="IPR036396">
    <property type="entry name" value="Cyt_P450_sf"/>
</dbReference>
<keyword evidence="5" id="KW-0349">Heme</keyword>
<dbReference type="GO" id="GO:0020037">
    <property type="term" value="F:heme binding"/>
    <property type="evidence" value="ECO:0007669"/>
    <property type="project" value="InterPro"/>
</dbReference>
<gene>
    <name evidence="7" type="ORF">KP509_29G026700</name>
</gene>
<evidence type="ECO:0000256" key="1">
    <source>
        <dbReference type="ARBA" id="ARBA00010617"/>
    </source>
</evidence>
<accession>A0A8T2R7W3</accession>
<feature type="transmembrane region" description="Helical" evidence="6">
    <location>
        <begin position="28"/>
        <end position="50"/>
    </location>
</feature>
<feature type="binding site" description="axial binding residue" evidence="5">
    <location>
        <position position="545"/>
    </location>
    <ligand>
        <name>heme</name>
        <dbReference type="ChEBI" id="CHEBI:30413"/>
    </ligand>
    <ligandPart>
        <name>Fe</name>
        <dbReference type="ChEBI" id="CHEBI:18248"/>
    </ligandPart>
</feature>
<keyword evidence="2 5" id="KW-0479">Metal-binding</keyword>
<organism evidence="7 8">
    <name type="scientific">Ceratopteris richardii</name>
    <name type="common">Triangle waterfern</name>
    <dbReference type="NCBI Taxonomy" id="49495"/>
    <lineage>
        <taxon>Eukaryota</taxon>
        <taxon>Viridiplantae</taxon>
        <taxon>Streptophyta</taxon>
        <taxon>Embryophyta</taxon>
        <taxon>Tracheophyta</taxon>
        <taxon>Polypodiopsida</taxon>
        <taxon>Polypodiidae</taxon>
        <taxon>Polypodiales</taxon>
        <taxon>Pteridineae</taxon>
        <taxon>Pteridaceae</taxon>
        <taxon>Parkerioideae</taxon>
        <taxon>Ceratopteris</taxon>
    </lineage>
</organism>
<dbReference type="Pfam" id="PF00067">
    <property type="entry name" value="p450"/>
    <property type="match status" value="1"/>
</dbReference>
<comment type="similarity">
    <text evidence="1">Belongs to the cytochrome P450 family.</text>
</comment>
<dbReference type="OMA" id="WINEEGH"/>
<dbReference type="Gene3D" id="1.10.630.10">
    <property type="entry name" value="Cytochrome P450"/>
    <property type="match status" value="1"/>
</dbReference>